<dbReference type="InterPro" id="IPR028098">
    <property type="entry name" value="Glyco_trans_4-like_N"/>
</dbReference>
<keyword evidence="3" id="KW-0808">Transferase</keyword>
<gene>
    <name evidence="3" type="ordered locus">Solca_1090</name>
</gene>
<dbReference type="STRING" id="929556.Solca_1090"/>
<organism evidence="3 4">
    <name type="scientific">Solitalea canadensis (strain ATCC 29591 / DSM 3403 / JCM 21819 / LMG 8368 / NBRC 15130 / NCIMB 12057 / USAM 9D)</name>
    <name type="common">Flexibacter canadensis</name>
    <dbReference type="NCBI Taxonomy" id="929556"/>
    <lineage>
        <taxon>Bacteria</taxon>
        <taxon>Pseudomonadati</taxon>
        <taxon>Bacteroidota</taxon>
        <taxon>Sphingobacteriia</taxon>
        <taxon>Sphingobacteriales</taxon>
        <taxon>Sphingobacteriaceae</taxon>
        <taxon>Solitalea</taxon>
    </lineage>
</organism>
<protein>
    <submittedName>
        <fullName evidence="3">Glycosyltransferase</fullName>
    </submittedName>
</protein>
<dbReference type="EMBL" id="CP003349">
    <property type="protein sequence ID" value="AFD06196.1"/>
    <property type="molecule type" value="Genomic_DNA"/>
</dbReference>
<dbReference type="Gene3D" id="3.40.50.2000">
    <property type="entry name" value="Glycogen Phosphorylase B"/>
    <property type="match status" value="2"/>
</dbReference>
<keyword evidence="4" id="KW-1185">Reference proteome</keyword>
<reference evidence="3" key="1">
    <citation type="submission" date="2012-02" db="EMBL/GenBank/DDBJ databases">
        <title>The complete genome of Solitalea canadensis DSM 3403.</title>
        <authorList>
            <consortium name="US DOE Joint Genome Institute (JGI-PGF)"/>
            <person name="Lucas S."/>
            <person name="Copeland A."/>
            <person name="Lapidus A."/>
            <person name="Glavina del Rio T."/>
            <person name="Dalin E."/>
            <person name="Tice H."/>
            <person name="Bruce D."/>
            <person name="Goodwin L."/>
            <person name="Pitluck S."/>
            <person name="Peters L."/>
            <person name="Ovchinnikova G."/>
            <person name="Lu M."/>
            <person name="Kyrpides N."/>
            <person name="Mavromatis K."/>
            <person name="Ivanova N."/>
            <person name="Brettin T."/>
            <person name="Detter J.C."/>
            <person name="Han C."/>
            <person name="Larimer F."/>
            <person name="Land M."/>
            <person name="Hauser L."/>
            <person name="Markowitz V."/>
            <person name="Cheng J.-F."/>
            <person name="Hugenholtz P."/>
            <person name="Woyke T."/>
            <person name="Wu D."/>
            <person name="Spring S."/>
            <person name="Schroeder M."/>
            <person name="Kopitz M."/>
            <person name="Brambilla E."/>
            <person name="Klenk H.-P."/>
            <person name="Eisen J.A."/>
        </authorList>
    </citation>
    <scope>NUCLEOTIDE SEQUENCE</scope>
    <source>
        <strain evidence="3">DSM 3403</strain>
    </source>
</reference>
<dbReference type="Pfam" id="PF13439">
    <property type="entry name" value="Glyco_transf_4"/>
    <property type="match status" value="1"/>
</dbReference>
<sequence>MPAINRREKIMRIAQIAPLYEATPPLKYGGTERVVSYLTEELVRQGHEVTLFASGDSITNAELISCSPKSLRTDNSCIDPLARHYVMLQKVAEQSERFDMLHFHIDYLHFPFSVNNNYKHLSTLHGRLDLPDLKPLYEQFSYVPVVSISDHQRKPLPFAGWVETVYHGIPADLHTIGNGGGNYLAFLGRISPEKRVDRAIEIAKRVGMKIKIAAKIDKVDEEYFNKNIFPLLDHPLVEFIGEITEIEKRNFLRDAVALLFPIDWPEPFGMVMIESMAAGTPVIAFNKGSVPEIIDNGLTGFIVENVDDAVKAVNALPTLSRAECRKVFEHRFSAERMANQYLSIYCRLIENKNPINRTNQQQILNSLKSNINVCG</sequence>
<dbReference type="eggNOG" id="COG0438">
    <property type="taxonomic scope" value="Bacteria"/>
</dbReference>
<dbReference type="AlphaFoldDB" id="H8KQ28"/>
<name>H8KQ28_SOLCM</name>
<feature type="domain" description="Glycosyltransferase subfamily 4-like N-terminal" evidence="2">
    <location>
        <begin position="28"/>
        <end position="131"/>
    </location>
</feature>
<evidence type="ECO:0000313" key="3">
    <source>
        <dbReference type="EMBL" id="AFD06196.1"/>
    </source>
</evidence>
<dbReference type="GO" id="GO:0016757">
    <property type="term" value="F:glycosyltransferase activity"/>
    <property type="evidence" value="ECO:0007669"/>
    <property type="project" value="InterPro"/>
</dbReference>
<proteinExistence type="predicted"/>
<dbReference type="Pfam" id="PF00534">
    <property type="entry name" value="Glycos_transf_1"/>
    <property type="match status" value="1"/>
</dbReference>
<dbReference type="HOGENOM" id="CLU_042257_1_0_10"/>
<dbReference type="PANTHER" id="PTHR12526:SF595">
    <property type="entry name" value="BLL5217 PROTEIN"/>
    <property type="match status" value="1"/>
</dbReference>
<accession>H8KQ28</accession>
<dbReference type="SUPFAM" id="SSF53756">
    <property type="entry name" value="UDP-Glycosyltransferase/glycogen phosphorylase"/>
    <property type="match status" value="1"/>
</dbReference>
<feature type="domain" description="Glycosyl transferase family 1" evidence="1">
    <location>
        <begin position="179"/>
        <end position="316"/>
    </location>
</feature>
<evidence type="ECO:0000259" key="1">
    <source>
        <dbReference type="Pfam" id="PF00534"/>
    </source>
</evidence>
<evidence type="ECO:0000313" key="4">
    <source>
        <dbReference type="Proteomes" id="UP000007590"/>
    </source>
</evidence>
<dbReference type="KEGG" id="scn:Solca_1090"/>
<dbReference type="PANTHER" id="PTHR12526">
    <property type="entry name" value="GLYCOSYLTRANSFERASE"/>
    <property type="match status" value="1"/>
</dbReference>
<dbReference type="CDD" id="cd03802">
    <property type="entry name" value="GT4_AviGT4-like"/>
    <property type="match status" value="1"/>
</dbReference>
<evidence type="ECO:0000259" key="2">
    <source>
        <dbReference type="Pfam" id="PF13439"/>
    </source>
</evidence>
<dbReference type="Proteomes" id="UP000007590">
    <property type="component" value="Chromosome"/>
</dbReference>
<dbReference type="InterPro" id="IPR001296">
    <property type="entry name" value="Glyco_trans_1"/>
</dbReference>